<name>A7XEG4_AGRVI</name>
<evidence type="ECO:0000256" key="1">
    <source>
        <dbReference type="SAM" id="MobiDB-lite"/>
    </source>
</evidence>
<dbReference type="AlphaFoldDB" id="A7XEG4"/>
<reference evidence="2" key="1">
    <citation type="submission" date="2004-08" db="EMBL/GenBank/DDBJ databases">
        <title>Mutation in Agrobacterium vitis may affect grape necrosis and tobacco hypersensitive response.</title>
        <authorList>
            <person name="Hao G."/>
            <person name="Burr T.J."/>
        </authorList>
    </citation>
    <scope>NUCLEOTIDE SEQUENCE</scope>
    <source>
        <strain evidence="2">F2/5</strain>
    </source>
</reference>
<sequence length="331" mass="35799">MGGARKTDGARPAEIHQARNTAYSRQSSADRHRSEIHRPGPGSSPSRRDEPRPNRFRPRQPQPQALRHHKGVRAARCRRRRQTAPHRYRSAPPEDDQRHLMTLGLKAALKPILRKMKRSPASCGAIRMAVRIAPGCGGSANHSTKDMVIGSDRAANSRMASSTRRAGKRQPVRPAILPPRVAKVRTPGLATSFTAACNKGRAVTISCEARKSASRVIAPMRTCPPTCVMPTALEKARKADIRSGFARPFAISVATPLLLQRCARPAAAPHAIASSSVSGASTSIRRLLRSCRSGGLFPSTSGDRLWRRNRPLSGFQPVAQAAAARGAGFPQ</sequence>
<evidence type="ECO:0000313" key="2">
    <source>
        <dbReference type="EMBL" id="AAW78393.1"/>
    </source>
</evidence>
<accession>A7XEG4</accession>
<feature type="region of interest" description="Disordered" evidence="1">
    <location>
        <begin position="1"/>
        <end position="99"/>
    </location>
</feature>
<feature type="compositionally biased region" description="Basic and acidic residues" evidence="1">
    <location>
        <begin position="28"/>
        <end position="38"/>
    </location>
</feature>
<feature type="compositionally biased region" description="Basic and acidic residues" evidence="1">
    <location>
        <begin position="1"/>
        <end position="17"/>
    </location>
</feature>
<organism evidence="2">
    <name type="scientific">Agrobacterium vitis</name>
    <name type="common">Rhizobium vitis</name>
    <dbReference type="NCBI Taxonomy" id="373"/>
    <lineage>
        <taxon>Bacteria</taxon>
        <taxon>Pseudomonadati</taxon>
        <taxon>Pseudomonadota</taxon>
        <taxon>Alphaproteobacteria</taxon>
        <taxon>Hyphomicrobiales</taxon>
        <taxon>Rhizobiaceae</taxon>
        <taxon>Rhizobium/Agrobacterium group</taxon>
        <taxon>Agrobacterium</taxon>
    </lineage>
</organism>
<feature type="compositionally biased region" description="Polar residues" evidence="1">
    <location>
        <begin position="18"/>
        <end position="27"/>
    </location>
</feature>
<protein>
    <submittedName>
        <fullName evidence="2">Uncharacterized protein</fullName>
    </submittedName>
</protein>
<dbReference type="EMBL" id="AY738617">
    <property type="protein sequence ID" value="AAW78393.1"/>
    <property type="molecule type" value="Genomic_DNA"/>
</dbReference>
<feature type="compositionally biased region" description="Basic residues" evidence="1">
    <location>
        <begin position="66"/>
        <end position="89"/>
    </location>
</feature>
<proteinExistence type="predicted"/>